<feature type="domain" description="Plastocyanin-like" evidence="1">
    <location>
        <begin position="18"/>
        <end position="46"/>
    </location>
</feature>
<protein>
    <recommendedName>
        <fullName evidence="1">Plastocyanin-like domain-containing protein</fullName>
    </recommendedName>
</protein>
<evidence type="ECO:0000313" key="3">
    <source>
        <dbReference type="Proteomes" id="UP000228920"/>
    </source>
</evidence>
<dbReference type="InterPro" id="IPR011706">
    <property type="entry name" value="Cu-oxidase_C"/>
</dbReference>
<dbReference type="GO" id="GO:0005507">
    <property type="term" value="F:copper ion binding"/>
    <property type="evidence" value="ECO:0007669"/>
    <property type="project" value="InterPro"/>
</dbReference>
<dbReference type="InterPro" id="IPR008972">
    <property type="entry name" value="Cupredoxin"/>
</dbReference>
<proteinExistence type="predicted"/>
<dbReference type="AlphaFoldDB" id="A0A2M7TFR0"/>
<dbReference type="GO" id="GO:0016491">
    <property type="term" value="F:oxidoreductase activity"/>
    <property type="evidence" value="ECO:0007669"/>
    <property type="project" value="InterPro"/>
</dbReference>
<dbReference type="Gene3D" id="2.60.40.420">
    <property type="entry name" value="Cupredoxins - blue copper proteins"/>
    <property type="match status" value="1"/>
</dbReference>
<evidence type="ECO:0000259" key="1">
    <source>
        <dbReference type="Pfam" id="PF07731"/>
    </source>
</evidence>
<accession>A0A2M7TFR0</accession>
<dbReference type="Pfam" id="PF07731">
    <property type="entry name" value="Cu-oxidase_2"/>
    <property type="match status" value="1"/>
</dbReference>
<dbReference type="Proteomes" id="UP000228920">
    <property type="component" value="Unassembled WGS sequence"/>
</dbReference>
<gene>
    <name evidence="2" type="ORF">COY32_05955</name>
</gene>
<reference evidence="3" key="1">
    <citation type="submission" date="2017-09" db="EMBL/GenBank/DDBJ databases">
        <title>Depth-based differentiation of microbial function through sediment-hosted aquifers and enrichment of novel symbionts in the deep terrestrial subsurface.</title>
        <authorList>
            <person name="Probst A.J."/>
            <person name="Ladd B."/>
            <person name="Jarett J.K."/>
            <person name="Geller-Mcgrath D.E."/>
            <person name="Sieber C.M.K."/>
            <person name="Emerson J.B."/>
            <person name="Anantharaman K."/>
            <person name="Thomas B.C."/>
            <person name="Malmstrom R."/>
            <person name="Stieglmeier M."/>
            <person name="Klingl A."/>
            <person name="Woyke T."/>
            <person name="Ryan C.M."/>
            <person name="Banfield J.F."/>
        </authorList>
    </citation>
    <scope>NUCLEOTIDE SEQUENCE [LARGE SCALE GENOMIC DNA]</scope>
</reference>
<sequence length="50" mass="5462">MTAKTKATITCPKCGFALDVMNPRGWMDYCHIPEHMEAGMMGELTDGVAT</sequence>
<dbReference type="EMBL" id="PFNL01000163">
    <property type="protein sequence ID" value="PIZ44797.1"/>
    <property type="molecule type" value="Genomic_DNA"/>
</dbReference>
<dbReference type="SUPFAM" id="SSF49503">
    <property type="entry name" value="Cupredoxins"/>
    <property type="match status" value="1"/>
</dbReference>
<organism evidence="2 3">
    <name type="scientific">candidate division WWE3 bacterium CG_4_10_14_0_2_um_filter_41_14</name>
    <dbReference type="NCBI Taxonomy" id="1975072"/>
    <lineage>
        <taxon>Bacteria</taxon>
        <taxon>Katanobacteria</taxon>
    </lineage>
</organism>
<evidence type="ECO:0000313" key="2">
    <source>
        <dbReference type="EMBL" id="PIZ44797.1"/>
    </source>
</evidence>
<comment type="caution">
    <text evidence="2">The sequence shown here is derived from an EMBL/GenBank/DDBJ whole genome shotgun (WGS) entry which is preliminary data.</text>
</comment>
<name>A0A2M7TFR0_UNCKA</name>